<proteinExistence type="predicted"/>
<name>A0A2M6XE96_9BACT</name>
<sequence length="302" mass="34565">MKNNFNKNSLVSVIMPVYNGSKFVAEAIESILNQDYKNLELIIVNDGSKDNTLSILHQYKSFPQVKIISYGKNKGESVAANIGFKATKGEFIARMDADDICRFDRIGKQVKFMLANPETIVLGTQAEIINEEGKITGKKTFPLDHKSIYQTYGIYHPMLHPSCMFRRSLLPDQKQLWENAHEPNDDYYTLFRLLKFGKFANLAESLVGYRIHSNNKSLQHVRRKVIHFLQIRIDAIRFFGYRPTMKAVLINIGQLIGAVILPDRFILLGYSFLRGIISPRPNISPIKRVTVVLREAFSVAFY</sequence>
<dbReference type="Gene3D" id="3.90.550.10">
    <property type="entry name" value="Spore Coat Polysaccharide Biosynthesis Protein SpsA, Chain A"/>
    <property type="match status" value="1"/>
</dbReference>
<gene>
    <name evidence="2" type="ORF">COT44_00315</name>
</gene>
<protein>
    <recommendedName>
        <fullName evidence="1">Glycosyltransferase 2-like domain-containing protein</fullName>
    </recommendedName>
</protein>
<dbReference type="InterPro" id="IPR029044">
    <property type="entry name" value="Nucleotide-diphossugar_trans"/>
</dbReference>
<reference evidence="3" key="1">
    <citation type="submission" date="2017-09" db="EMBL/GenBank/DDBJ databases">
        <title>Depth-based differentiation of microbial function through sediment-hosted aquifers and enrichment of novel symbionts in the deep terrestrial subsurface.</title>
        <authorList>
            <person name="Probst A.J."/>
            <person name="Ladd B."/>
            <person name="Jarett J.K."/>
            <person name="Geller-Mcgrath D.E."/>
            <person name="Sieber C.M.K."/>
            <person name="Emerson J.B."/>
            <person name="Anantharaman K."/>
            <person name="Thomas B.C."/>
            <person name="Malmstrom R."/>
            <person name="Stieglmeier M."/>
            <person name="Klingl A."/>
            <person name="Woyke T."/>
            <person name="Ryan C.M."/>
            <person name="Banfield J.F."/>
        </authorList>
    </citation>
    <scope>NUCLEOTIDE SEQUENCE [LARGE SCALE GENOMIC DNA]</scope>
</reference>
<dbReference type="InterPro" id="IPR001173">
    <property type="entry name" value="Glyco_trans_2-like"/>
</dbReference>
<dbReference type="PANTHER" id="PTHR22916">
    <property type="entry name" value="GLYCOSYLTRANSFERASE"/>
    <property type="match status" value="1"/>
</dbReference>
<accession>A0A2M6XE96</accession>
<dbReference type="SUPFAM" id="SSF53448">
    <property type="entry name" value="Nucleotide-diphospho-sugar transferases"/>
    <property type="match status" value="1"/>
</dbReference>
<dbReference type="Pfam" id="PF00535">
    <property type="entry name" value="Glycos_transf_2"/>
    <property type="match status" value="1"/>
</dbReference>
<dbReference type="Proteomes" id="UP000228996">
    <property type="component" value="Unassembled WGS sequence"/>
</dbReference>
<evidence type="ECO:0000313" key="2">
    <source>
        <dbReference type="EMBL" id="PIU03957.1"/>
    </source>
</evidence>
<feature type="domain" description="Glycosyltransferase 2-like" evidence="1">
    <location>
        <begin position="12"/>
        <end position="169"/>
    </location>
</feature>
<comment type="caution">
    <text evidence="2">The sequence shown here is derived from an EMBL/GenBank/DDBJ whole genome shotgun (WGS) entry which is preliminary data.</text>
</comment>
<evidence type="ECO:0000259" key="1">
    <source>
        <dbReference type="Pfam" id="PF00535"/>
    </source>
</evidence>
<dbReference type="PANTHER" id="PTHR22916:SF3">
    <property type="entry name" value="UDP-GLCNAC:BETAGAL BETA-1,3-N-ACETYLGLUCOSAMINYLTRANSFERASE-LIKE PROTEIN 1"/>
    <property type="match status" value="1"/>
</dbReference>
<dbReference type="AlphaFoldDB" id="A0A2M6XE96"/>
<organism evidence="2 3">
    <name type="scientific">Candidatus Shapirobacteria bacterium CG08_land_8_20_14_0_20_39_18</name>
    <dbReference type="NCBI Taxonomy" id="1974883"/>
    <lineage>
        <taxon>Bacteria</taxon>
        <taxon>Candidatus Shapironibacteriota</taxon>
    </lineage>
</organism>
<dbReference type="EMBL" id="PEYO01000002">
    <property type="protein sequence ID" value="PIU03957.1"/>
    <property type="molecule type" value="Genomic_DNA"/>
</dbReference>
<dbReference type="GO" id="GO:0016758">
    <property type="term" value="F:hexosyltransferase activity"/>
    <property type="evidence" value="ECO:0007669"/>
    <property type="project" value="UniProtKB-ARBA"/>
</dbReference>
<evidence type="ECO:0000313" key="3">
    <source>
        <dbReference type="Proteomes" id="UP000228996"/>
    </source>
</evidence>